<dbReference type="EMBL" id="JAKJSC010000015">
    <property type="protein sequence ID" value="MDE5420564.1"/>
    <property type="molecule type" value="Genomic_DNA"/>
</dbReference>
<evidence type="ECO:0000313" key="2">
    <source>
        <dbReference type="Proteomes" id="UP001528920"/>
    </source>
</evidence>
<protein>
    <submittedName>
        <fullName evidence="1">Uncharacterized protein</fullName>
    </submittedName>
</protein>
<keyword evidence="2" id="KW-1185">Reference proteome</keyword>
<reference evidence="1 2" key="1">
    <citation type="submission" date="2022-01" db="EMBL/GenBank/DDBJ databases">
        <title>Labilibaculum sp. nov, a marine bacterium isolated from Antarctica.</title>
        <authorList>
            <person name="Dai W."/>
        </authorList>
    </citation>
    <scope>NUCLEOTIDE SEQUENCE [LARGE SCALE GENOMIC DNA]</scope>
    <source>
        <strain evidence="1 2">DW002</strain>
    </source>
</reference>
<proteinExistence type="predicted"/>
<name>A0ABT5VYT0_9BACT</name>
<organism evidence="1 2">
    <name type="scientific">Paralabilibaculum antarcticum</name>
    <dbReference type="NCBI Taxonomy" id="2912572"/>
    <lineage>
        <taxon>Bacteria</taxon>
        <taxon>Pseudomonadati</taxon>
        <taxon>Bacteroidota</taxon>
        <taxon>Bacteroidia</taxon>
        <taxon>Marinilabiliales</taxon>
        <taxon>Marinifilaceae</taxon>
        <taxon>Paralabilibaculum</taxon>
    </lineage>
</organism>
<evidence type="ECO:0000313" key="1">
    <source>
        <dbReference type="EMBL" id="MDE5420564.1"/>
    </source>
</evidence>
<feature type="non-terminal residue" evidence="1">
    <location>
        <position position="1"/>
    </location>
</feature>
<accession>A0ABT5VYT0</accession>
<sequence>QIDFERRKAEGFPPALYPSFVSTPEATPEQQVERDKYWKENIEYFQREHNSRWYDPILDKDWKKAKYGVGKGLRTPMAKQCIKYTFEDGSIVYAKTNLKGEVSEPPATIKFRTNKVEVIKN</sequence>
<comment type="caution">
    <text evidence="1">The sequence shown here is derived from an EMBL/GenBank/DDBJ whole genome shotgun (WGS) entry which is preliminary data.</text>
</comment>
<gene>
    <name evidence="1" type="ORF">L3049_21440</name>
</gene>
<dbReference type="Proteomes" id="UP001528920">
    <property type="component" value="Unassembled WGS sequence"/>
</dbReference>
<dbReference type="RefSeq" id="WP_275111894.1">
    <property type="nucleotide sequence ID" value="NZ_JAKJSC010000015.1"/>
</dbReference>